<evidence type="ECO:0000256" key="2">
    <source>
        <dbReference type="ARBA" id="ARBA00022771"/>
    </source>
</evidence>
<evidence type="ECO:0000313" key="7">
    <source>
        <dbReference type="EMBL" id="CAI9921658.1"/>
    </source>
</evidence>
<protein>
    <submittedName>
        <fullName evidence="8">Zinc finger domain-containing protein</fullName>
    </submittedName>
    <submittedName>
        <fullName evidence="9">Zinc_finger domain-containing protein</fullName>
    </submittedName>
</protein>
<proteinExistence type="predicted"/>
<dbReference type="GO" id="GO:0002181">
    <property type="term" value="P:cytoplasmic translation"/>
    <property type="evidence" value="ECO:0007669"/>
    <property type="project" value="TreeGrafter"/>
</dbReference>
<evidence type="ECO:0000313" key="10">
    <source>
        <dbReference type="EMBL" id="CAL6086250.1"/>
    </source>
</evidence>
<dbReference type="AlphaFoldDB" id="A0AA86Q1A3"/>
<feature type="zinc finger region" description="C3H1-type" evidence="4">
    <location>
        <begin position="210"/>
        <end position="250"/>
    </location>
</feature>
<dbReference type="Pfam" id="PF16543">
    <property type="entry name" value="DFRP_C"/>
    <property type="match status" value="1"/>
</dbReference>
<feature type="domain" description="C3H1-type" evidence="6">
    <location>
        <begin position="210"/>
        <end position="250"/>
    </location>
</feature>
<dbReference type="GO" id="GO:0003729">
    <property type="term" value="F:mRNA binding"/>
    <property type="evidence" value="ECO:0007669"/>
    <property type="project" value="TreeGrafter"/>
</dbReference>
<keyword evidence="3 4" id="KW-0862">Zinc</keyword>
<accession>A0AA86Q1A3</accession>
<feature type="domain" description="C3H1-type" evidence="6">
    <location>
        <begin position="100"/>
        <end position="127"/>
    </location>
</feature>
<dbReference type="Gene3D" id="6.20.400.10">
    <property type="match status" value="1"/>
</dbReference>
<evidence type="ECO:0000313" key="11">
    <source>
        <dbReference type="Proteomes" id="UP001642409"/>
    </source>
</evidence>
<evidence type="ECO:0000313" key="8">
    <source>
        <dbReference type="EMBL" id="CAI9950190.1"/>
    </source>
</evidence>
<dbReference type="Gene3D" id="4.10.1000.10">
    <property type="entry name" value="Zinc finger, CCCH-type"/>
    <property type="match status" value="1"/>
</dbReference>
<gene>
    <name evidence="8" type="ORF">HINF_LOCUS37835</name>
    <name evidence="9" type="ORF">HINF_LOCUS40541</name>
    <name evidence="10" type="ORF">HINF_LOCUS63074</name>
    <name evidence="7" type="ORF">HINF_LOCUS9303</name>
</gene>
<feature type="region of interest" description="Disordered" evidence="5">
    <location>
        <begin position="337"/>
        <end position="397"/>
    </location>
</feature>
<evidence type="ECO:0000256" key="1">
    <source>
        <dbReference type="ARBA" id="ARBA00022723"/>
    </source>
</evidence>
<dbReference type="PANTHER" id="PTHR12681:SF0">
    <property type="entry name" value="ZINC FINGER CCCH DOMAIN-CONTAINING PROTEIN 15"/>
    <property type="match status" value="1"/>
</dbReference>
<evidence type="ECO:0000256" key="5">
    <source>
        <dbReference type="SAM" id="MobiDB-lite"/>
    </source>
</evidence>
<dbReference type="PROSITE" id="PS50103">
    <property type="entry name" value="ZF_C3H1"/>
    <property type="match status" value="2"/>
</dbReference>
<feature type="zinc finger region" description="C3H1-type" evidence="4">
    <location>
        <begin position="100"/>
        <end position="127"/>
    </location>
</feature>
<dbReference type="Proteomes" id="UP001642409">
    <property type="component" value="Unassembled WGS sequence"/>
</dbReference>
<dbReference type="GO" id="GO:0008270">
    <property type="term" value="F:zinc ion binding"/>
    <property type="evidence" value="ECO:0007669"/>
    <property type="project" value="UniProtKB-KW"/>
</dbReference>
<dbReference type="PANTHER" id="PTHR12681">
    <property type="entry name" value="ZINC FINGER-CONTAINING PROTEIN P48ZNF"/>
    <property type="match status" value="1"/>
</dbReference>
<evidence type="ECO:0000313" key="9">
    <source>
        <dbReference type="EMBL" id="CAL6044403.1"/>
    </source>
</evidence>
<dbReference type="EMBL" id="CATOUU010000807">
    <property type="protein sequence ID" value="CAI9950190.1"/>
    <property type="molecule type" value="Genomic_DNA"/>
</dbReference>
<dbReference type="SMART" id="SM00356">
    <property type="entry name" value="ZnF_C3H1"/>
    <property type="match status" value="1"/>
</dbReference>
<reference evidence="8" key="1">
    <citation type="submission" date="2023-06" db="EMBL/GenBank/DDBJ databases">
        <authorList>
            <person name="Kurt Z."/>
        </authorList>
    </citation>
    <scope>NUCLEOTIDE SEQUENCE</scope>
</reference>
<dbReference type="GO" id="GO:0005829">
    <property type="term" value="C:cytosol"/>
    <property type="evidence" value="ECO:0007669"/>
    <property type="project" value="TreeGrafter"/>
</dbReference>
<evidence type="ECO:0000256" key="3">
    <source>
        <dbReference type="ARBA" id="ARBA00022833"/>
    </source>
</evidence>
<keyword evidence="1 4" id="KW-0479">Metal-binding</keyword>
<sequence length="397" mass="46951">MPPKKQNEVSKKAIQKEAKQTKEDLTFGLKNKNKSKKVQEYVQSVTKQIDHKAQTLLNKDKPTQSAADVQKAQKEAERKEQQLALLRQTLKQPKLADGEDPKSVMCIHFQYGCCDKGDKCKYSHGVKVKVLTEQEIREEKLKKEVDKENQRLQELGFFSNDMGSLDKHRDMREQIMEFKARQLAQKYNRTYEETLQELQDKEAERVKTLNYSEKICDHFIAACRDGTIGFGWVCPNDKQFNHCQYRHWIPVDFQLFKKEDMDEDLDYEELEDMIERQRQAITQGTPVTAETFAIWKAKRVAKAKEEKDREDQLREQEGIFSGRQIFEKGLYRKDMEELDEGTADDDFMQKWKDEQKAKKEQEMQIERDEAARIEKENEEKEKEAQQEAKEEPQEEQM</sequence>
<name>A0AA86Q1A3_9EUKA</name>
<dbReference type="SUPFAM" id="SSF90229">
    <property type="entry name" value="CCCH zinc finger"/>
    <property type="match status" value="1"/>
</dbReference>
<dbReference type="EMBL" id="CAXDID020000391">
    <property type="protein sequence ID" value="CAL6086250.1"/>
    <property type="molecule type" value="Genomic_DNA"/>
</dbReference>
<dbReference type="InterPro" id="IPR036855">
    <property type="entry name" value="Znf_CCCH_sf"/>
</dbReference>
<dbReference type="InterPro" id="IPR000571">
    <property type="entry name" value="Znf_CCCH"/>
</dbReference>
<feature type="region of interest" description="Disordered" evidence="5">
    <location>
        <begin position="54"/>
        <end position="79"/>
    </location>
</feature>
<keyword evidence="2 4" id="KW-0863">Zinc-finger</keyword>
<dbReference type="EMBL" id="CAXDID020000160">
    <property type="protein sequence ID" value="CAL6044403.1"/>
    <property type="molecule type" value="Genomic_DNA"/>
</dbReference>
<feature type="compositionally biased region" description="Basic and acidic residues" evidence="5">
    <location>
        <begin position="347"/>
        <end position="391"/>
    </location>
</feature>
<comment type="caution">
    <text evidence="8">The sequence shown here is derived from an EMBL/GenBank/DDBJ whole genome shotgun (WGS) entry which is preliminary data.</text>
</comment>
<organism evidence="8">
    <name type="scientific">Hexamita inflata</name>
    <dbReference type="NCBI Taxonomy" id="28002"/>
    <lineage>
        <taxon>Eukaryota</taxon>
        <taxon>Metamonada</taxon>
        <taxon>Diplomonadida</taxon>
        <taxon>Hexamitidae</taxon>
        <taxon>Hexamitinae</taxon>
        <taxon>Hexamita</taxon>
    </lineage>
</organism>
<keyword evidence="11" id="KW-1185">Reference proteome</keyword>
<dbReference type="InterPro" id="IPR032378">
    <property type="entry name" value="ZC3H15/TMA46_C"/>
</dbReference>
<dbReference type="EMBL" id="CATOUU010000227">
    <property type="protein sequence ID" value="CAI9921658.1"/>
    <property type="molecule type" value="Genomic_DNA"/>
</dbReference>
<evidence type="ECO:0000259" key="6">
    <source>
        <dbReference type="PROSITE" id="PS50103"/>
    </source>
</evidence>
<evidence type="ECO:0000256" key="4">
    <source>
        <dbReference type="PROSITE-ProRule" id="PRU00723"/>
    </source>
</evidence>
<reference evidence="9 11" key="2">
    <citation type="submission" date="2024-07" db="EMBL/GenBank/DDBJ databases">
        <authorList>
            <person name="Akdeniz Z."/>
        </authorList>
    </citation>
    <scope>NUCLEOTIDE SEQUENCE [LARGE SCALE GENOMIC DNA]</scope>
</reference>
<feature type="compositionally biased region" description="Acidic residues" evidence="5">
    <location>
        <begin position="337"/>
        <end position="346"/>
    </location>
</feature>